<dbReference type="CDD" id="cd00854">
    <property type="entry name" value="NagA"/>
    <property type="match status" value="1"/>
</dbReference>
<evidence type="ECO:0000256" key="4">
    <source>
        <dbReference type="ARBA" id="ARBA00023277"/>
    </source>
</evidence>
<sequence length="391" mass="42194">MAQLSIIHARIITPAGVLEDACLVIKDGKIHQLQPAGAALPDGPVLDAGGNWLAPGFIDIHVHGGGGFDFMDNTVEAFLAIARLHAQHGTTSMFPTTLTSELPDLYATIDCYEKALTHTHDGARFLGLHLEGPYFSKEQRGAQDERYIRNPDPEEYRAIQEKSIHVRRWSAAPELPGALAFADFCRSKGILPALAHTNAEYEQVKTGVKHGYCLATHLYSAMSGLTRRNGFRIAGAIESSLLLDEIDVELIADGVHLPEALLKLVVKIKGKEKIALVTDAMRAAGTTVTKSILGSNTSGLEVIIEDDVAKLSDRSAFAGSVATADRLVRTMVQLAEVSIPDAVYMMSTTPARIMGVADQFGSIEIGKMADLVLFDDGIRVQQTFINGKPVL</sequence>
<evidence type="ECO:0000256" key="1">
    <source>
        <dbReference type="ARBA" id="ARBA00010716"/>
    </source>
</evidence>
<dbReference type="NCBIfam" id="TIGR00221">
    <property type="entry name" value="nagA"/>
    <property type="match status" value="1"/>
</dbReference>
<keyword evidence="8" id="KW-1185">Reference proteome</keyword>
<dbReference type="Gene3D" id="2.30.40.10">
    <property type="entry name" value="Urease, subunit C, domain 1"/>
    <property type="match status" value="1"/>
</dbReference>
<evidence type="ECO:0000313" key="8">
    <source>
        <dbReference type="Proteomes" id="UP001200145"/>
    </source>
</evidence>
<evidence type="ECO:0000256" key="3">
    <source>
        <dbReference type="ARBA" id="ARBA00022801"/>
    </source>
</evidence>
<dbReference type="InterPro" id="IPR032466">
    <property type="entry name" value="Metal_Hydrolase"/>
</dbReference>
<comment type="caution">
    <text evidence="7">The sequence shown here is derived from an EMBL/GenBank/DDBJ whole genome shotgun (WGS) entry which is preliminary data.</text>
</comment>
<dbReference type="GO" id="GO:0008448">
    <property type="term" value="F:N-acetylglucosamine-6-phosphate deacetylase activity"/>
    <property type="evidence" value="ECO:0007669"/>
    <property type="project" value="UniProtKB-EC"/>
</dbReference>
<dbReference type="EMBL" id="JAKEVY010000001">
    <property type="protein sequence ID" value="MCF1714124.1"/>
    <property type="molecule type" value="Genomic_DNA"/>
</dbReference>
<dbReference type="InterPro" id="IPR003764">
    <property type="entry name" value="GlcNAc_6-P_deAcase"/>
</dbReference>
<accession>A0ABS9BG30</accession>
<dbReference type="InterPro" id="IPR011059">
    <property type="entry name" value="Metal-dep_hydrolase_composite"/>
</dbReference>
<keyword evidence="4 5" id="KW-0119">Carbohydrate metabolism</keyword>
<dbReference type="EC" id="3.5.1.25" evidence="7"/>
<feature type="domain" description="Amidohydrolase-related" evidence="6">
    <location>
        <begin position="53"/>
        <end position="390"/>
    </location>
</feature>
<proteinExistence type="inferred from homology"/>
<dbReference type="Proteomes" id="UP001200145">
    <property type="component" value="Unassembled WGS sequence"/>
</dbReference>
<evidence type="ECO:0000259" key="6">
    <source>
        <dbReference type="Pfam" id="PF01979"/>
    </source>
</evidence>
<organism evidence="7 8">
    <name type="scientific">Flavihumibacter fluminis</name>
    <dbReference type="NCBI Taxonomy" id="2909236"/>
    <lineage>
        <taxon>Bacteria</taxon>
        <taxon>Pseudomonadati</taxon>
        <taxon>Bacteroidota</taxon>
        <taxon>Chitinophagia</taxon>
        <taxon>Chitinophagales</taxon>
        <taxon>Chitinophagaceae</taxon>
        <taxon>Flavihumibacter</taxon>
    </lineage>
</organism>
<dbReference type="PIRSF" id="PIRSF038994">
    <property type="entry name" value="NagA"/>
    <property type="match status" value="1"/>
</dbReference>
<dbReference type="InterPro" id="IPR006680">
    <property type="entry name" value="Amidohydro-rel"/>
</dbReference>
<gene>
    <name evidence="7" type="primary">nagA</name>
    <name evidence="7" type="ORF">L0U88_05745</name>
</gene>
<evidence type="ECO:0000256" key="2">
    <source>
        <dbReference type="ARBA" id="ARBA00022723"/>
    </source>
</evidence>
<dbReference type="SUPFAM" id="SSF51338">
    <property type="entry name" value="Composite domain of metallo-dependent hydrolases"/>
    <property type="match status" value="1"/>
</dbReference>
<dbReference type="Gene3D" id="3.20.20.140">
    <property type="entry name" value="Metal-dependent hydrolases"/>
    <property type="match status" value="1"/>
</dbReference>
<comment type="similarity">
    <text evidence="1 5">Belongs to the metallo-dependent hydrolases superfamily. NagA family.</text>
</comment>
<reference evidence="7 8" key="1">
    <citation type="submission" date="2022-01" db="EMBL/GenBank/DDBJ databases">
        <title>Flavihumibacter sp. nov., isolated from sediment of a river.</title>
        <authorList>
            <person name="Liu H."/>
        </authorList>
    </citation>
    <scope>NUCLEOTIDE SEQUENCE [LARGE SCALE GENOMIC DNA]</scope>
    <source>
        <strain evidence="7 8">RY-1</strain>
    </source>
</reference>
<name>A0ABS9BG30_9BACT</name>
<dbReference type="Pfam" id="PF01979">
    <property type="entry name" value="Amidohydro_1"/>
    <property type="match status" value="1"/>
</dbReference>
<keyword evidence="2" id="KW-0479">Metal-binding</keyword>
<protein>
    <submittedName>
        <fullName evidence="7">N-acetylglucosamine-6-phosphate deacetylase</fullName>
        <ecNumber evidence="7">3.5.1.25</ecNumber>
    </submittedName>
</protein>
<evidence type="ECO:0000256" key="5">
    <source>
        <dbReference type="PIRNR" id="PIRNR038994"/>
    </source>
</evidence>
<dbReference type="SUPFAM" id="SSF51556">
    <property type="entry name" value="Metallo-dependent hydrolases"/>
    <property type="match status" value="1"/>
</dbReference>
<dbReference type="RefSeq" id="WP_234864651.1">
    <property type="nucleotide sequence ID" value="NZ_JAKEVY010000001.1"/>
</dbReference>
<dbReference type="PANTHER" id="PTHR11113:SF14">
    <property type="entry name" value="N-ACETYLGLUCOSAMINE-6-PHOSPHATE DEACETYLASE"/>
    <property type="match status" value="1"/>
</dbReference>
<keyword evidence="3 5" id="KW-0378">Hydrolase</keyword>
<dbReference type="PANTHER" id="PTHR11113">
    <property type="entry name" value="N-ACETYLGLUCOSAMINE-6-PHOSPHATE DEACETYLASE"/>
    <property type="match status" value="1"/>
</dbReference>
<evidence type="ECO:0000313" key="7">
    <source>
        <dbReference type="EMBL" id="MCF1714124.1"/>
    </source>
</evidence>